<evidence type="ECO:0000256" key="1">
    <source>
        <dbReference type="SAM" id="MobiDB-lite"/>
    </source>
</evidence>
<feature type="region of interest" description="Disordered" evidence="1">
    <location>
        <begin position="20"/>
        <end position="101"/>
    </location>
</feature>
<protein>
    <submittedName>
        <fullName evidence="2">Uncharacterized protein</fullName>
    </submittedName>
</protein>
<organism evidence="2 3">
    <name type="scientific">Carpinus fangiana</name>
    <dbReference type="NCBI Taxonomy" id="176857"/>
    <lineage>
        <taxon>Eukaryota</taxon>
        <taxon>Viridiplantae</taxon>
        <taxon>Streptophyta</taxon>
        <taxon>Embryophyta</taxon>
        <taxon>Tracheophyta</taxon>
        <taxon>Spermatophyta</taxon>
        <taxon>Magnoliopsida</taxon>
        <taxon>eudicotyledons</taxon>
        <taxon>Gunneridae</taxon>
        <taxon>Pentapetalae</taxon>
        <taxon>rosids</taxon>
        <taxon>fabids</taxon>
        <taxon>Fagales</taxon>
        <taxon>Betulaceae</taxon>
        <taxon>Carpinus</taxon>
    </lineage>
</organism>
<comment type="caution">
    <text evidence="2">The sequence shown here is derived from an EMBL/GenBank/DDBJ whole genome shotgun (WGS) entry which is preliminary data.</text>
</comment>
<proteinExistence type="predicted"/>
<gene>
    <name evidence="2" type="ORF">FH972_022568</name>
</gene>
<evidence type="ECO:0000313" key="2">
    <source>
        <dbReference type="EMBL" id="KAB8342973.1"/>
    </source>
</evidence>
<sequence>MASHTMRNLSNLDDIQASSLYARQGGLPMHSDQPPCQPQGGRRQRRSLKLFPYIPDNPITGSSSTKFHASMPLAAPAKPLKSESSYTSDSAKPRNGGLSFVPPPLRIKSRFYNAHSALPPAVSEVNGTATFVRNPADLPKQLDEPAHDTPAQQNGSQQFERQSKPRISLQHPRRSIPNLLDLIEERKRVAQEQAVSQSSARPVTPVTPARAMELESGGKVTAAEVIEVALHGTVWEAELRKVKAASWRDWEARVRDARERAAAREHSLWRRSSSIGLEGLKRAGREVRAAFRGS</sequence>
<dbReference type="EMBL" id="VIBQ01000012">
    <property type="protein sequence ID" value="KAB8342973.1"/>
    <property type="molecule type" value="Genomic_DNA"/>
</dbReference>
<evidence type="ECO:0000313" key="3">
    <source>
        <dbReference type="Proteomes" id="UP000327013"/>
    </source>
</evidence>
<feature type="region of interest" description="Disordered" evidence="1">
    <location>
        <begin position="138"/>
        <end position="174"/>
    </location>
</feature>
<accession>A0A5N6KUV8</accession>
<reference evidence="2 3" key="1">
    <citation type="submission" date="2019-06" db="EMBL/GenBank/DDBJ databases">
        <title>A chromosomal-level reference genome of Carpinus fangiana (Coryloideae, Betulaceae).</title>
        <authorList>
            <person name="Yang X."/>
            <person name="Wang Z."/>
            <person name="Zhang L."/>
            <person name="Hao G."/>
            <person name="Liu J."/>
            <person name="Yang Y."/>
        </authorList>
    </citation>
    <scope>NUCLEOTIDE SEQUENCE [LARGE SCALE GENOMIC DNA]</scope>
    <source>
        <strain evidence="2">Cfa_2016G</strain>
        <tissue evidence="2">Leaf</tissue>
    </source>
</reference>
<dbReference type="Proteomes" id="UP000327013">
    <property type="component" value="Unassembled WGS sequence"/>
</dbReference>
<name>A0A5N6KUV8_9ROSI</name>
<feature type="compositionally biased region" description="Polar residues" evidence="1">
    <location>
        <begin position="150"/>
        <end position="160"/>
    </location>
</feature>
<dbReference type="AlphaFoldDB" id="A0A5N6KUV8"/>
<keyword evidence="3" id="KW-1185">Reference proteome</keyword>